<evidence type="ECO:0000256" key="5">
    <source>
        <dbReference type="ARBA" id="ARBA00012070"/>
    </source>
</evidence>
<comment type="similarity">
    <text evidence="3 8">Belongs to the muconolactone Delta-isomerase family.</text>
</comment>
<reference evidence="11" key="1">
    <citation type="submission" date="2016-10" db="EMBL/GenBank/DDBJ databases">
        <authorList>
            <person name="Varghese N."/>
            <person name="Submissions S."/>
        </authorList>
    </citation>
    <scope>NUCLEOTIDE SEQUENCE [LARGE SCALE GENOMIC DNA]</scope>
    <source>
        <strain evidence="11">XJ109</strain>
    </source>
</reference>
<dbReference type="OrthoDB" id="2889526at2"/>
<evidence type="ECO:0000256" key="3">
    <source>
        <dbReference type="ARBA" id="ARBA00010882"/>
    </source>
</evidence>
<sequence length="96" mass="11148">MVFLVEMDVNIPESWSEEKIADYVTREKECSQGWQKSGKWVYLWRVAGQYSNVSVLEVESPDELHKIISSLPLFPYMTINVKSLCKHPNALREAMI</sequence>
<dbReference type="Pfam" id="PF02426">
    <property type="entry name" value="MIase"/>
    <property type="match status" value="1"/>
</dbReference>
<name>A0A1I4YFF9_9FLAO</name>
<evidence type="ECO:0000256" key="7">
    <source>
        <dbReference type="ARBA" id="ARBA00023235"/>
    </source>
</evidence>
<dbReference type="InterPro" id="IPR003464">
    <property type="entry name" value="Muconolactone_d_Isoase"/>
</dbReference>
<evidence type="ECO:0000256" key="4">
    <source>
        <dbReference type="ARBA" id="ARBA00011365"/>
    </source>
</evidence>
<dbReference type="Proteomes" id="UP000199149">
    <property type="component" value="Unassembled WGS sequence"/>
</dbReference>
<dbReference type="AlphaFoldDB" id="A0A1I4YFF9"/>
<gene>
    <name evidence="10" type="ORF">SAMN05421738_11131</name>
</gene>
<evidence type="ECO:0000256" key="2">
    <source>
        <dbReference type="ARBA" id="ARBA00005193"/>
    </source>
</evidence>
<evidence type="ECO:0000256" key="6">
    <source>
        <dbReference type="ARBA" id="ARBA00022797"/>
    </source>
</evidence>
<comment type="catalytic activity">
    <reaction evidence="1 8">
        <text>(S)-muconolactone = (4,5-dihydro-5-oxofuran-2-yl)-acetate</text>
        <dbReference type="Rhea" id="RHEA:12348"/>
        <dbReference type="ChEBI" id="CHEBI:58425"/>
        <dbReference type="ChEBI" id="CHEBI:58736"/>
        <dbReference type="EC" id="5.3.3.4"/>
    </reaction>
</comment>
<accession>A0A1I4YFF9</accession>
<dbReference type="UniPathway" id="UPA00157">
    <property type="reaction ID" value="UER00260"/>
</dbReference>
<dbReference type="Gene3D" id="3.30.70.1060">
    <property type="entry name" value="Dimeric alpha+beta barrel"/>
    <property type="match status" value="1"/>
</dbReference>
<dbReference type="InterPro" id="IPR026029">
    <property type="entry name" value="MLI_dom"/>
</dbReference>
<protein>
    <recommendedName>
        <fullName evidence="5 8">Muconolactone Delta-isomerase</fullName>
        <shortName evidence="8">MIase</shortName>
        <ecNumber evidence="5 8">5.3.3.4</ecNumber>
    </recommendedName>
</protein>
<evidence type="ECO:0000259" key="9">
    <source>
        <dbReference type="Pfam" id="PF02426"/>
    </source>
</evidence>
<evidence type="ECO:0000256" key="1">
    <source>
        <dbReference type="ARBA" id="ARBA00001739"/>
    </source>
</evidence>
<evidence type="ECO:0000313" key="10">
    <source>
        <dbReference type="EMBL" id="SFN36775.1"/>
    </source>
</evidence>
<keyword evidence="6 8" id="KW-0058">Aromatic hydrocarbons catabolism</keyword>
<comment type="pathway">
    <text evidence="2 8">Aromatic compound metabolism; beta-ketoadipate pathway; 5-oxo-4,5-dihydro-2-furylacetate from catechol: step 3/3.</text>
</comment>
<dbReference type="EMBL" id="FOUZ01000011">
    <property type="protein sequence ID" value="SFN36775.1"/>
    <property type="molecule type" value="Genomic_DNA"/>
</dbReference>
<dbReference type="PIRSF" id="PIRSF001486">
    <property type="entry name" value="CatC"/>
    <property type="match status" value="1"/>
</dbReference>
<comment type="subunit">
    <text evidence="4">Homodecamer.</text>
</comment>
<evidence type="ECO:0000256" key="8">
    <source>
        <dbReference type="PIRNR" id="PIRNR001486"/>
    </source>
</evidence>
<proteinExistence type="inferred from homology"/>
<feature type="domain" description="Muconolactone isomerase" evidence="9">
    <location>
        <begin position="1"/>
        <end position="89"/>
    </location>
</feature>
<dbReference type="SUPFAM" id="SSF54909">
    <property type="entry name" value="Dimeric alpha+beta barrel"/>
    <property type="match status" value="1"/>
</dbReference>
<dbReference type="GO" id="GO:0016159">
    <property type="term" value="F:muconolactone delta-isomerase activity"/>
    <property type="evidence" value="ECO:0007669"/>
    <property type="project" value="UniProtKB-EC"/>
</dbReference>
<dbReference type="GO" id="GO:0042952">
    <property type="term" value="P:beta-ketoadipate pathway"/>
    <property type="evidence" value="ECO:0007669"/>
    <property type="project" value="UniProtKB-UniPathway"/>
</dbReference>
<evidence type="ECO:0000313" key="11">
    <source>
        <dbReference type="Proteomes" id="UP000199149"/>
    </source>
</evidence>
<keyword evidence="7 8" id="KW-0413">Isomerase</keyword>
<dbReference type="STRING" id="684065.SAMN05421738_11131"/>
<dbReference type="RefSeq" id="WP_092908756.1">
    <property type="nucleotide sequence ID" value="NZ_FOUZ01000011.1"/>
</dbReference>
<dbReference type="InterPro" id="IPR011008">
    <property type="entry name" value="Dimeric_a/b-barrel"/>
</dbReference>
<organism evidence="10 11">
    <name type="scientific">Algoriella xinjiangensis</name>
    <dbReference type="NCBI Taxonomy" id="684065"/>
    <lineage>
        <taxon>Bacteria</taxon>
        <taxon>Pseudomonadati</taxon>
        <taxon>Bacteroidota</taxon>
        <taxon>Flavobacteriia</taxon>
        <taxon>Flavobacteriales</taxon>
        <taxon>Weeksellaceae</taxon>
        <taxon>Algoriella</taxon>
    </lineage>
</organism>
<keyword evidence="11" id="KW-1185">Reference proteome</keyword>
<dbReference type="EC" id="5.3.3.4" evidence="5 8"/>